<comment type="caution">
    <text evidence="2">The sequence shown here is derived from an EMBL/GenBank/DDBJ whole genome shotgun (WGS) entry which is preliminary data.</text>
</comment>
<reference evidence="2" key="1">
    <citation type="submission" date="2023-03" db="EMBL/GenBank/DDBJ databases">
        <title>Complete genome of Cladonia borealis.</title>
        <authorList>
            <person name="Park H."/>
        </authorList>
    </citation>
    <scope>NUCLEOTIDE SEQUENCE</scope>
    <source>
        <strain evidence="2">ANT050790</strain>
    </source>
</reference>
<dbReference type="AlphaFoldDB" id="A0AA39R5H8"/>
<evidence type="ECO:0000313" key="2">
    <source>
        <dbReference type="EMBL" id="KAK0515253.1"/>
    </source>
</evidence>
<name>A0AA39R5H8_9LECA</name>
<keyword evidence="3" id="KW-1185">Reference proteome</keyword>
<organism evidence="2 3">
    <name type="scientific">Cladonia borealis</name>
    <dbReference type="NCBI Taxonomy" id="184061"/>
    <lineage>
        <taxon>Eukaryota</taxon>
        <taxon>Fungi</taxon>
        <taxon>Dikarya</taxon>
        <taxon>Ascomycota</taxon>
        <taxon>Pezizomycotina</taxon>
        <taxon>Lecanoromycetes</taxon>
        <taxon>OSLEUM clade</taxon>
        <taxon>Lecanoromycetidae</taxon>
        <taxon>Lecanorales</taxon>
        <taxon>Lecanorineae</taxon>
        <taxon>Cladoniaceae</taxon>
        <taxon>Cladonia</taxon>
    </lineage>
</organism>
<dbReference type="EMBL" id="JAFEKC020000004">
    <property type="protein sequence ID" value="KAK0515253.1"/>
    <property type="molecule type" value="Genomic_DNA"/>
</dbReference>
<gene>
    <name evidence="2" type="ORF">JMJ35_002632</name>
</gene>
<keyword evidence="1" id="KW-0732">Signal</keyword>
<proteinExistence type="predicted"/>
<feature type="chain" id="PRO_5041356344" evidence="1">
    <location>
        <begin position="23"/>
        <end position="225"/>
    </location>
</feature>
<sequence length="225" mass="24780">MVAVIHVAVLLVLCSFFSAAPALTISLNSTLTDGRAWMVCRDTPLWMDPPWTSSVTYDCNRVIEMLIRVQPESLNSHAPFPHEFLPLGMSQKEYWPDPVRTPWKLTVGSCTMAVTTLASVAIGFLPTEVGPGPFPDNGVDYWWDIRNSLSALTETCVNNRKGGIRWYLPGATEFHPEPKPSLGLFIYATGSAIDKALGPRTNPVLVLPGFNLTKFDTTILLNNTS</sequence>
<evidence type="ECO:0000256" key="1">
    <source>
        <dbReference type="SAM" id="SignalP"/>
    </source>
</evidence>
<dbReference type="Proteomes" id="UP001166286">
    <property type="component" value="Unassembled WGS sequence"/>
</dbReference>
<feature type="signal peptide" evidence="1">
    <location>
        <begin position="1"/>
        <end position="22"/>
    </location>
</feature>
<accession>A0AA39R5H8</accession>
<protein>
    <submittedName>
        <fullName evidence="2">Uncharacterized protein</fullName>
    </submittedName>
</protein>
<evidence type="ECO:0000313" key="3">
    <source>
        <dbReference type="Proteomes" id="UP001166286"/>
    </source>
</evidence>